<comment type="catalytic activity">
    <reaction evidence="7">
        <text>NAD(+) + NADPH + H(+)(in) = NADH + NADP(+) + H(+)(out)</text>
        <dbReference type="Rhea" id="RHEA:47992"/>
        <dbReference type="ChEBI" id="CHEBI:15378"/>
        <dbReference type="ChEBI" id="CHEBI:57540"/>
        <dbReference type="ChEBI" id="CHEBI:57783"/>
        <dbReference type="ChEBI" id="CHEBI:57945"/>
        <dbReference type="ChEBI" id="CHEBI:58349"/>
        <dbReference type="EC" id="7.1.1.1"/>
    </reaction>
</comment>
<evidence type="ECO:0000313" key="11">
    <source>
        <dbReference type="Proteomes" id="UP000054703"/>
    </source>
</evidence>
<evidence type="ECO:0000256" key="2">
    <source>
        <dbReference type="ARBA" id="ARBA00012943"/>
    </source>
</evidence>
<protein>
    <recommendedName>
        <fullName evidence="2">proton-translocating NAD(P)(+) transhydrogenase</fullName>
        <ecNumber evidence="2">7.1.1.1</ecNumber>
    </recommendedName>
</protein>
<sequence length="357" mass="39674">MHFKQILVVKETHENEKRIALTPQKVSLLVSKGRRVLVEAGAGLSAGFTDSDYIQSGAEIYSLNISGFPPNTLIVRVLRPSKERELMEYKLFHENTAMLGFLFPFVPDNHIAAWQALGLTTLSFDLFKSLSIYDPKNAQAAMSRIAGRLAFYGALNHYRGKLPIKLTVLGTGAAATRAAFEALKNHIPVQVFGRREYYRAELEAAGMTYFVLPEEGNQADAIKPYLFEQSIIIAAARTPGKKAPLLIDEESLMLLPANAVVVDLAISNGGNVVGSKYDQCITVENGVTIMNVSGYPKAEPKTSSEVYADCVWSLLEEIMSEEGEVLFENKLVQEIWVTHHKKRHDSLYADFKCNEKE</sequence>
<dbReference type="AlphaFoldDB" id="A0A0W0Y9X4"/>
<dbReference type="STRING" id="45074.Lsan_3868"/>
<dbReference type="RefSeq" id="WP_058515752.1">
    <property type="nucleotide sequence ID" value="NZ_CAAAIH010000001.1"/>
</dbReference>
<evidence type="ECO:0000256" key="6">
    <source>
        <dbReference type="ARBA" id="ARBA00023027"/>
    </source>
</evidence>
<reference evidence="10 11" key="1">
    <citation type="submission" date="2015-11" db="EMBL/GenBank/DDBJ databases">
        <title>Genomic analysis of 38 Legionella species identifies large and diverse effector repertoires.</title>
        <authorList>
            <person name="Burstein D."/>
            <person name="Amaro F."/>
            <person name="Zusman T."/>
            <person name="Lifshitz Z."/>
            <person name="Cohen O."/>
            <person name="Gilbert J.A."/>
            <person name="Pupko T."/>
            <person name="Shuman H.A."/>
            <person name="Segal G."/>
        </authorList>
    </citation>
    <scope>NUCLEOTIDE SEQUENCE [LARGE SCALE GENOMIC DNA]</scope>
    <source>
        <strain evidence="10 11">SC-63-C7</strain>
    </source>
</reference>
<evidence type="ECO:0000259" key="8">
    <source>
        <dbReference type="SMART" id="SM01002"/>
    </source>
</evidence>
<dbReference type="InterPro" id="IPR007698">
    <property type="entry name" value="AlaDH/PNT_NAD(H)-bd"/>
</dbReference>
<accession>A0A0W0Y9X4</accession>
<dbReference type="PANTHER" id="PTHR10160:SF19">
    <property type="entry name" value="PROTON-TRANSLOCATING NAD(P)(+) TRANSHYDROGENASE"/>
    <property type="match status" value="1"/>
</dbReference>
<evidence type="ECO:0000256" key="3">
    <source>
        <dbReference type="ARBA" id="ARBA00022741"/>
    </source>
</evidence>
<dbReference type="EMBL" id="LNYU01000091">
    <property type="protein sequence ID" value="KTD53458.1"/>
    <property type="molecule type" value="Genomic_DNA"/>
</dbReference>
<dbReference type="PANTHER" id="PTHR10160">
    <property type="entry name" value="NAD(P) TRANSHYDROGENASE"/>
    <property type="match status" value="1"/>
</dbReference>
<proteinExistence type="predicted"/>
<evidence type="ECO:0000259" key="9">
    <source>
        <dbReference type="SMART" id="SM01003"/>
    </source>
</evidence>
<keyword evidence="10" id="KW-0560">Oxidoreductase</keyword>
<keyword evidence="6" id="KW-0520">NAD</keyword>
<dbReference type="GO" id="GO:0050661">
    <property type="term" value="F:NADP binding"/>
    <property type="evidence" value="ECO:0007669"/>
    <property type="project" value="TreeGrafter"/>
</dbReference>
<dbReference type="Proteomes" id="UP000054703">
    <property type="component" value="Unassembled WGS sequence"/>
</dbReference>
<name>A0A0W0Y9X4_9GAMM</name>
<dbReference type="OrthoDB" id="5653256at2"/>
<keyword evidence="4" id="KW-0521">NADP</keyword>
<gene>
    <name evidence="10" type="ORF">Lsan_3868</name>
</gene>
<dbReference type="Pfam" id="PF05222">
    <property type="entry name" value="AlaDh_PNT_N"/>
    <property type="match status" value="1"/>
</dbReference>
<comment type="caution">
    <text evidence="10">The sequence shown here is derived from an EMBL/GenBank/DDBJ whole genome shotgun (WGS) entry which is preliminary data.</text>
</comment>
<dbReference type="GO" id="GO:0006740">
    <property type="term" value="P:NADPH regeneration"/>
    <property type="evidence" value="ECO:0007669"/>
    <property type="project" value="TreeGrafter"/>
</dbReference>
<dbReference type="SUPFAM" id="SSF52283">
    <property type="entry name" value="Formate/glycerate dehydrogenase catalytic domain-like"/>
    <property type="match status" value="1"/>
</dbReference>
<evidence type="ECO:0000256" key="4">
    <source>
        <dbReference type="ARBA" id="ARBA00022857"/>
    </source>
</evidence>
<evidence type="ECO:0000256" key="1">
    <source>
        <dbReference type="ARBA" id="ARBA00003943"/>
    </source>
</evidence>
<feature type="domain" description="Alanine dehydrogenase/pyridine nucleotide transhydrogenase NAD(H)-binding" evidence="8">
    <location>
        <begin position="154"/>
        <end position="291"/>
    </location>
</feature>
<organism evidence="10 11">
    <name type="scientific">Legionella santicrucis</name>
    <dbReference type="NCBI Taxonomy" id="45074"/>
    <lineage>
        <taxon>Bacteria</taxon>
        <taxon>Pseudomonadati</taxon>
        <taxon>Pseudomonadota</taxon>
        <taxon>Gammaproteobacteria</taxon>
        <taxon>Legionellales</taxon>
        <taxon>Legionellaceae</taxon>
        <taxon>Legionella</taxon>
    </lineage>
</organism>
<dbReference type="PATRIC" id="fig|45074.5.peg.4153"/>
<evidence type="ECO:0000256" key="7">
    <source>
        <dbReference type="ARBA" id="ARBA00048202"/>
    </source>
</evidence>
<keyword evidence="3" id="KW-0547">Nucleotide-binding</keyword>
<dbReference type="GO" id="GO:0008750">
    <property type="term" value="F:proton-translocating NAD(P)+ transhydrogenase activity"/>
    <property type="evidence" value="ECO:0007669"/>
    <property type="project" value="UniProtKB-EC"/>
</dbReference>
<dbReference type="Gene3D" id="3.40.50.720">
    <property type="entry name" value="NAD(P)-binding Rossmann-like Domain"/>
    <property type="match status" value="2"/>
</dbReference>
<dbReference type="InterPro" id="IPR036291">
    <property type="entry name" value="NAD(P)-bd_dom_sf"/>
</dbReference>
<dbReference type="EC" id="7.1.1.1" evidence="2"/>
<keyword evidence="5" id="KW-1278">Translocase</keyword>
<feature type="domain" description="Alanine dehydrogenase/pyridine nucleotide transhydrogenase N-terminal" evidence="9">
    <location>
        <begin position="7"/>
        <end position="146"/>
    </location>
</feature>
<dbReference type="InterPro" id="IPR007886">
    <property type="entry name" value="AlaDH/PNT_N"/>
</dbReference>
<evidence type="ECO:0000313" key="10">
    <source>
        <dbReference type="EMBL" id="KTD53458.1"/>
    </source>
</evidence>
<dbReference type="GO" id="GO:0016491">
    <property type="term" value="F:oxidoreductase activity"/>
    <property type="evidence" value="ECO:0007669"/>
    <property type="project" value="UniProtKB-KW"/>
</dbReference>
<dbReference type="SUPFAM" id="SSF51735">
    <property type="entry name" value="NAD(P)-binding Rossmann-fold domains"/>
    <property type="match status" value="1"/>
</dbReference>
<evidence type="ECO:0000256" key="5">
    <source>
        <dbReference type="ARBA" id="ARBA00022967"/>
    </source>
</evidence>
<keyword evidence="11" id="KW-1185">Reference proteome</keyword>
<dbReference type="SMART" id="SM01002">
    <property type="entry name" value="AlaDh_PNT_C"/>
    <property type="match status" value="1"/>
</dbReference>
<dbReference type="Pfam" id="PF01262">
    <property type="entry name" value="AlaDh_PNT_C"/>
    <property type="match status" value="1"/>
</dbReference>
<comment type="function">
    <text evidence="1">The transhydrogenation between NADH and NADP is coupled to respiration and ATP hydrolysis and functions as a proton pump across the membrane.</text>
</comment>
<dbReference type="SMART" id="SM01003">
    <property type="entry name" value="AlaDh_PNT_N"/>
    <property type="match status" value="1"/>
</dbReference>